<dbReference type="InterPro" id="IPR029028">
    <property type="entry name" value="Alpha/beta_knot_MTases"/>
</dbReference>
<dbReference type="PANTHER" id="PTHR12029">
    <property type="entry name" value="RNA METHYLTRANSFERASE"/>
    <property type="match status" value="1"/>
</dbReference>
<dbReference type="InterPro" id="IPR044748">
    <property type="entry name" value="Trm3/TARBP1_C"/>
</dbReference>
<sequence>MDDVILYLSDDSSLEAFELNWAKLEATTTHLNTDALRLCVRLLPSSSVIASGTSYKDLTNLLLRRLPEEPQDSEHLYKLAETCSTNETFAWCVFDQIYVDLGVAATELSIARKENYNINGQTFSAEDYVRRTATFLTFLKCSFWLPHDTCHVVALDSLKTLTAFVGLEDLKEVAQDALSALLSLLSLRHQKDIVVANHGIDMPWAKVDASSGRFVLRQSVIDQSLWNYFKTLDSTHFGTKSSKLFKIWFQWISLAVADGIDVEGVYEDLYWDRVRTGLLTGFADQRKYCLGIVRASLLAAQSDINTKTMCMQVDKRDVYLKAYDRYFILYETIVLDRYANQIEASLSELSALFGSQSVVTASMATTLLSSGLDPQVQEGIRKIVGNWYFGFMGSKQSPLSKDEESLAEHTTFLVGGFLPWATQGSLFTSTLKPTRTGTECGHGTALANLVARFGVSKHSDGKYRAELLTRVLGFVLDAGGKMFQISILYLLEGLITGYEEAARYDGPTQLLQQEIETVLRVSRTPGLPEIASDLYKVYCKRLCDFAAPETDSSSIPGYNALSDKVEELSTPDDASNSQTTTVLEEYDAGFLTAFLKTLQDTKHTSIQGTAYATACKSLIAFFDKAEPASIASDELHAALDAMWEEADRREFNRSVAVHLPPLLFHPLCIQLCLCEYDSSSHDASGDGLQAFLTKAVGTLQQLSEGRSYILASFATSLRKAAFSHPLIIGVLPYEDIILRFLNHPPAAKSEFLFEVAAADKLQQYLSHRSYASYYGRREWHAYAAWIDFLNRFPKEQRGIAKSVFDRLLEPWASQKGSVPVISKWKDVFQLQAMLVLTEHCVSEADADAYLDKLMHALTVEQWPRYRFVLEWIITRIYFHYPGKADRILKDLAHLDESSPIHIASLMKLAVLTAPFLDSEGFALNLITQLIPFSASQKVHIRHEAHLSFPMIFELAEKKGWASITSNPGFSVLNTHIRQTEKFKTPAWSIRTLRIDAVADFTITEIFQGQYLYIETPEPQRVAHEDFFGLARDDSSAFLPPACISLGNPRPQKEIPVNPKPAGFVLDDDGVKSTFYQTKSGFDFNSLLPTAGPPHLQDKQPASVILVASLIDNPTNLGGLSRISESFGLETLYINDIKKAAHKDFKATSVTSEKHLPIKELREAGVPDFLISMKRTGYEVVGIEQTDRSGILGDDKAKGSKDVGTLPRRCVLVLGAEKSGITPEVLSVIDRCVEIRTVGVTRSLNVQTAGGISVYEWWREWGGKA</sequence>
<dbReference type="SUPFAM" id="SSF75217">
    <property type="entry name" value="alpha/beta knot"/>
    <property type="match status" value="1"/>
</dbReference>
<dbReference type="GO" id="GO:0030488">
    <property type="term" value="P:tRNA methylation"/>
    <property type="evidence" value="ECO:0007669"/>
    <property type="project" value="InterPro"/>
</dbReference>
<dbReference type="Proteomes" id="UP000651452">
    <property type="component" value="Unassembled WGS sequence"/>
</dbReference>
<protein>
    <recommendedName>
        <fullName evidence="3">tRNA/rRNA methyltransferase SpoU type domain-containing protein</fullName>
    </recommendedName>
</protein>
<evidence type="ECO:0000256" key="2">
    <source>
        <dbReference type="ARBA" id="ARBA00022679"/>
    </source>
</evidence>
<dbReference type="AlphaFoldDB" id="A0A8H7JBV6"/>
<comment type="caution">
    <text evidence="4">The sequence shown here is derived from an EMBL/GenBank/DDBJ whole genome shotgun (WGS) entry which is preliminary data.</text>
</comment>
<dbReference type="GO" id="GO:0016423">
    <property type="term" value="F:tRNA (guanine) methyltransferase activity"/>
    <property type="evidence" value="ECO:0007669"/>
    <property type="project" value="InterPro"/>
</dbReference>
<dbReference type="CDD" id="cd18091">
    <property type="entry name" value="SpoU-like_TRM3-like"/>
    <property type="match status" value="1"/>
</dbReference>
<evidence type="ECO:0000256" key="1">
    <source>
        <dbReference type="ARBA" id="ARBA00022603"/>
    </source>
</evidence>
<dbReference type="GO" id="GO:0003723">
    <property type="term" value="F:RNA binding"/>
    <property type="evidence" value="ECO:0007669"/>
    <property type="project" value="InterPro"/>
</dbReference>
<reference evidence="4" key="1">
    <citation type="submission" date="2018-12" db="EMBL/GenBank/DDBJ databases">
        <authorList>
            <person name="Syme R.A."/>
            <person name="Farfan-Caceres L."/>
            <person name="Lichtenzveig J."/>
        </authorList>
    </citation>
    <scope>NUCLEOTIDE SEQUENCE</scope>
    <source>
        <strain evidence="4">Al4</strain>
    </source>
</reference>
<dbReference type="Pfam" id="PF00588">
    <property type="entry name" value="SpoU_methylase"/>
    <property type="match status" value="1"/>
</dbReference>
<dbReference type="InterPro" id="IPR029026">
    <property type="entry name" value="tRNA_m1G_MTases_N"/>
</dbReference>
<evidence type="ECO:0000259" key="3">
    <source>
        <dbReference type="Pfam" id="PF00588"/>
    </source>
</evidence>
<gene>
    <name evidence="4" type="ORF">EKO04_001944</name>
</gene>
<feature type="domain" description="tRNA/rRNA methyltransferase SpoU type" evidence="3">
    <location>
        <begin position="1103"/>
        <end position="1254"/>
    </location>
</feature>
<dbReference type="OrthoDB" id="241340at2759"/>
<evidence type="ECO:0000313" key="4">
    <source>
        <dbReference type="EMBL" id="KAF9700190.1"/>
    </source>
</evidence>
<dbReference type="EMBL" id="RZGK01000003">
    <property type="protein sequence ID" value="KAF9700190.1"/>
    <property type="molecule type" value="Genomic_DNA"/>
</dbReference>
<keyword evidence="1" id="KW-0489">Methyltransferase</keyword>
<reference evidence="4" key="2">
    <citation type="submission" date="2020-09" db="EMBL/GenBank/DDBJ databases">
        <title>Reference genome assembly for Australian Ascochyta lentis isolate Al4.</title>
        <authorList>
            <person name="Lee R.C."/>
            <person name="Farfan-Caceres L.M."/>
            <person name="Debler J.W."/>
            <person name="Williams A.H."/>
            <person name="Henares B.M."/>
        </authorList>
    </citation>
    <scope>NUCLEOTIDE SEQUENCE</scope>
    <source>
        <strain evidence="4">Al4</strain>
    </source>
</reference>
<evidence type="ECO:0000313" key="5">
    <source>
        <dbReference type="Proteomes" id="UP000651452"/>
    </source>
</evidence>
<keyword evidence="2" id="KW-0808">Transferase</keyword>
<dbReference type="InterPro" id="IPR001537">
    <property type="entry name" value="SpoU_MeTrfase"/>
</dbReference>
<dbReference type="InterPro" id="IPR045330">
    <property type="entry name" value="TRM3/TARBP1"/>
</dbReference>
<proteinExistence type="predicted"/>
<dbReference type="PANTHER" id="PTHR12029:SF11">
    <property type="entry name" value="METHYLTRANSFERASE TARBP1-RELATED"/>
    <property type="match status" value="1"/>
</dbReference>
<accession>A0A8H7JBV6</accession>
<dbReference type="Gene3D" id="3.40.1280.10">
    <property type="match status" value="1"/>
</dbReference>
<keyword evidence="5" id="KW-1185">Reference proteome</keyword>
<name>A0A8H7JBV6_9PLEO</name>
<organism evidence="4 5">
    <name type="scientific">Ascochyta lentis</name>
    <dbReference type="NCBI Taxonomy" id="205686"/>
    <lineage>
        <taxon>Eukaryota</taxon>
        <taxon>Fungi</taxon>
        <taxon>Dikarya</taxon>
        <taxon>Ascomycota</taxon>
        <taxon>Pezizomycotina</taxon>
        <taxon>Dothideomycetes</taxon>
        <taxon>Pleosporomycetidae</taxon>
        <taxon>Pleosporales</taxon>
        <taxon>Pleosporineae</taxon>
        <taxon>Didymellaceae</taxon>
        <taxon>Ascochyta</taxon>
    </lineage>
</organism>